<protein>
    <submittedName>
        <fullName evidence="1">Uncharacterized protein</fullName>
    </submittedName>
</protein>
<dbReference type="AlphaFoldDB" id="A0A2S4UNT2"/>
<evidence type="ECO:0000313" key="1">
    <source>
        <dbReference type="EMBL" id="POV98920.1"/>
    </source>
</evidence>
<keyword evidence="2" id="KW-1185">Reference proteome</keyword>
<evidence type="ECO:0000313" key="2">
    <source>
        <dbReference type="Proteomes" id="UP000239156"/>
    </source>
</evidence>
<comment type="caution">
    <text evidence="1">The sequence shown here is derived from an EMBL/GenBank/DDBJ whole genome shotgun (WGS) entry which is preliminary data.</text>
</comment>
<dbReference type="VEuPathDB" id="FungiDB:PSTT_14123"/>
<gene>
    <name evidence="1" type="ORF">PSTT_14123</name>
</gene>
<dbReference type="Proteomes" id="UP000239156">
    <property type="component" value="Unassembled WGS sequence"/>
</dbReference>
<organism evidence="1 2">
    <name type="scientific">Puccinia striiformis</name>
    <dbReference type="NCBI Taxonomy" id="27350"/>
    <lineage>
        <taxon>Eukaryota</taxon>
        <taxon>Fungi</taxon>
        <taxon>Dikarya</taxon>
        <taxon>Basidiomycota</taxon>
        <taxon>Pucciniomycotina</taxon>
        <taxon>Pucciniomycetes</taxon>
        <taxon>Pucciniales</taxon>
        <taxon>Pucciniaceae</taxon>
        <taxon>Puccinia</taxon>
    </lineage>
</organism>
<name>A0A2S4UNT2_9BASI</name>
<proteinExistence type="predicted"/>
<dbReference type="EMBL" id="PKSL01000213">
    <property type="protein sequence ID" value="POV98920.1"/>
    <property type="molecule type" value="Genomic_DNA"/>
</dbReference>
<accession>A0A2S4UNT2</accession>
<sequence>MKVLRKRLKDAPILKLIVIPLAMKVIRKRHWQ</sequence>
<reference evidence="1" key="1">
    <citation type="submission" date="2017-12" db="EMBL/GenBank/DDBJ databases">
        <title>Gene loss provides genomic basis for host adaptation in cereal stripe rust fungi.</title>
        <authorList>
            <person name="Xia C."/>
        </authorList>
    </citation>
    <scope>NUCLEOTIDE SEQUENCE [LARGE SCALE GENOMIC DNA]</scope>
    <source>
        <strain evidence="1">93-210</strain>
    </source>
</reference>